<comment type="caution">
    <text evidence="5">The sequence shown here is derived from an EMBL/GenBank/DDBJ whole genome shotgun (WGS) entry which is preliminary data.</text>
</comment>
<feature type="signal peptide" evidence="2">
    <location>
        <begin position="1"/>
        <end position="21"/>
    </location>
</feature>
<dbReference type="AlphaFoldDB" id="A0A1F4US17"/>
<evidence type="ECO:0000256" key="1">
    <source>
        <dbReference type="SAM" id="Phobius"/>
    </source>
</evidence>
<evidence type="ECO:0000313" key="5">
    <source>
        <dbReference type="EMBL" id="OGC47706.1"/>
    </source>
</evidence>
<dbReference type="Pfam" id="PF09972">
    <property type="entry name" value="DUF2207"/>
    <property type="match status" value="1"/>
</dbReference>
<evidence type="ECO:0000256" key="2">
    <source>
        <dbReference type="SAM" id="SignalP"/>
    </source>
</evidence>
<feature type="domain" description="Predicted membrane protein YciQ-like C-terminal" evidence="4">
    <location>
        <begin position="430"/>
        <end position="511"/>
    </location>
</feature>
<feature type="transmembrane region" description="Helical" evidence="1">
    <location>
        <begin position="428"/>
        <end position="449"/>
    </location>
</feature>
<accession>A0A1F4US17</accession>
<evidence type="ECO:0000259" key="3">
    <source>
        <dbReference type="Pfam" id="PF09972"/>
    </source>
</evidence>
<name>A0A1F4US17_UNCKA</name>
<dbReference type="EMBL" id="MEVA01000006">
    <property type="protein sequence ID" value="OGC47706.1"/>
    <property type="molecule type" value="Genomic_DNA"/>
</dbReference>
<proteinExistence type="predicted"/>
<organism evidence="5 6">
    <name type="scientific">candidate division WWE3 bacterium RIFCSPHIGHO2_01_FULL_42_13</name>
    <dbReference type="NCBI Taxonomy" id="1802617"/>
    <lineage>
        <taxon>Bacteria</taxon>
        <taxon>Katanobacteria</taxon>
    </lineage>
</organism>
<dbReference type="STRING" id="1802617.A2886_02955"/>
<sequence length="579" mass="64736">MARKLFKISLFSILAFALAFALSPTLLNKPAYAQSAPSIVEVIDSFHSDIVVNSDGTVNVTEIIHYYFPFSRHGIFREIPLTKTNQDGKDFRMLASEISVTDELGRPYMFQDNSTSAEINLKVGDPNATITGTHVYVIKYTLSGALTYFTDHDEIYWNVTGNGWEVPIYESSATVILPDSERLDSAVSGICYIGTLGSTERYCDITLPARNALEFKSPRQLEPGEGLTIVESFPTRIVEVLEPVRDFSSLWETIIGILIFIGWLIFYILLPAFLFFRIWPRLKKQPNEKKVVAAWFDPPKTDSGRSLTAGEVGVLYDKKGDIRDITATLIQIAQKGFIKITSEESGVIIKKPKFSLVKVREWEGSDLLKYEKYLLDSIFKGAEVVSLESLGKRVGFATKLETTYKEAAKQLVGDEQFAEDPYKVREKWMIVFVLAFFFFNPLLALVAYLGSKSSRRTESGALSWATIESMRNFVRSQDKQLEFQAQNQMFFEKLLPYAIALGVEKIWLDRFKDLKLAKPEWLESDNFNTFSYLYLMNSFNSSVSSAVAMSSTRSSSGFSSGFSGGFSGGGGGGGGGGSW</sequence>
<reference evidence="5 6" key="1">
    <citation type="journal article" date="2016" name="Nat. Commun.">
        <title>Thousands of microbial genomes shed light on interconnected biogeochemical processes in an aquifer system.</title>
        <authorList>
            <person name="Anantharaman K."/>
            <person name="Brown C.T."/>
            <person name="Hug L.A."/>
            <person name="Sharon I."/>
            <person name="Castelle C.J."/>
            <person name="Probst A.J."/>
            <person name="Thomas B.C."/>
            <person name="Singh A."/>
            <person name="Wilkins M.J."/>
            <person name="Karaoz U."/>
            <person name="Brodie E.L."/>
            <person name="Williams K.H."/>
            <person name="Hubbard S.S."/>
            <person name="Banfield J.F."/>
        </authorList>
    </citation>
    <scope>NUCLEOTIDE SEQUENCE [LARGE SCALE GENOMIC DNA]</scope>
</reference>
<gene>
    <name evidence="5" type="ORF">A2886_02955</name>
</gene>
<evidence type="ECO:0000313" key="6">
    <source>
        <dbReference type="Proteomes" id="UP000176608"/>
    </source>
</evidence>
<dbReference type="InterPro" id="IPR018702">
    <property type="entry name" value="DUF2207"/>
</dbReference>
<evidence type="ECO:0008006" key="7">
    <source>
        <dbReference type="Google" id="ProtNLM"/>
    </source>
</evidence>
<evidence type="ECO:0000259" key="4">
    <source>
        <dbReference type="Pfam" id="PF20990"/>
    </source>
</evidence>
<keyword evidence="1" id="KW-0812">Transmembrane</keyword>
<keyword evidence="1" id="KW-0472">Membrane</keyword>
<protein>
    <recommendedName>
        <fullName evidence="7">DUF2207 domain-containing protein</fullName>
    </recommendedName>
</protein>
<dbReference type="Proteomes" id="UP000176608">
    <property type="component" value="Unassembled WGS sequence"/>
</dbReference>
<keyword evidence="2" id="KW-0732">Signal</keyword>
<feature type="transmembrane region" description="Helical" evidence="1">
    <location>
        <begin position="254"/>
        <end position="276"/>
    </location>
</feature>
<feature type="domain" description="DUF2207" evidence="3">
    <location>
        <begin position="43"/>
        <end position="182"/>
    </location>
</feature>
<dbReference type="InterPro" id="IPR048389">
    <property type="entry name" value="YciQ-like_C"/>
</dbReference>
<dbReference type="Pfam" id="PF20990">
    <property type="entry name" value="DUF2207_C"/>
    <property type="match status" value="1"/>
</dbReference>
<keyword evidence="1" id="KW-1133">Transmembrane helix</keyword>
<feature type="chain" id="PRO_5009514894" description="DUF2207 domain-containing protein" evidence="2">
    <location>
        <begin position="22"/>
        <end position="579"/>
    </location>
</feature>